<feature type="signal peptide" evidence="9">
    <location>
        <begin position="1"/>
        <end position="19"/>
    </location>
</feature>
<feature type="region of interest" description="Disordered" evidence="7">
    <location>
        <begin position="497"/>
        <end position="540"/>
    </location>
</feature>
<feature type="transmembrane region" description="Helical" evidence="8">
    <location>
        <begin position="225"/>
        <end position="249"/>
    </location>
</feature>
<dbReference type="GO" id="GO:0016020">
    <property type="term" value="C:membrane"/>
    <property type="evidence" value="ECO:0007669"/>
    <property type="project" value="UniProtKB-SubCell"/>
</dbReference>
<dbReference type="PANTHER" id="PTHR32468:SF0">
    <property type="entry name" value="K(+)_H(+) ANTIPORTER 1"/>
    <property type="match status" value="1"/>
</dbReference>
<dbReference type="InterPro" id="IPR038770">
    <property type="entry name" value="Na+/solute_symporter_sf"/>
</dbReference>
<dbReference type="KEGG" id="mflg:ABS361_21525"/>
<name>A0AAU7XC40_9HYPH</name>
<sequence>MVLGTMLFALVALMVPARAAEGGGPSEVTFIIQVLILVAAGRICGEIAQRLGQPAVMGQLIAGLILGPSVFGLLAPDWQRALFPTAPEQKAMLDAVSQLGILMLLLLTGMETDPSLIRRVGRAAASVSLTGIAIPFACGVAAGEMLPDAMLPHPEMRLVTSLFLGTALSISSVKIVAMVVREMNFLSRDIGQIIVTSAIIDDTLGWVVIAITFSLARHGTVDAWALGQAIVGTFVFLALSFTVGRVLVFRAIRWSNDHLEGEFPVISTILVIMAVMALATHLIGVHSVLGAFVAGVLVGQSPILARHVEEQLRGLIVALFMPVFFGLAGLGADLTILSNPYLLGLTAALVLIASIGKFGGAFLGGALGGLDRRESLALAFGMNARGSTEVIVATIGLQMGALSHDLFTMIVAMAVLTTMVMPPTLRWALARIPLSEDEERRIAREAFAATGFVPNLERLLVTVDGSANGKLASRLAGLVSAFRGMPVTVLDLRPASPAAEPAEARKRPAEAEIVETSAEGRSAAPTMAMKRSGRRGRKQT</sequence>
<evidence type="ECO:0000256" key="4">
    <source>
        <dbReference type="ARBA" id="ARBA00022989"/>
    </source>
</evidence>
<dbReference type="Gene3D" id="1.20.1530.20">
    <property type="match status" value="1"/>
</dbReference>
<feature type="transmembrane region" description="Helical" evidence="8">
    <location>
        <begin position="55"/>
        <end position="75"/>
    </location>
</feature>
<dbReference type="Pfam" id="PF00999">
    <property type="entry name" value="Na_H_Exchanger"/>
    <property type="match status" value="1"/>
</dbReference>
<protein>
    <submittedName>
        <fullName evidence="11">Cation:proton antiporter</fullName>
    </submittedName>
</protein>
<evidence type="ECO:0000256" key="8">
    <source>
        <dbReference type="SAM" id="Phobius"/>
    </source>
</evidence>
<evidence type="ECO:0000259" key="10">
    <source>
        <dbReference type="Pfam" id="PF00999"/>
    </source>
</evidence>
<accession>A0AAU7XC40</accession>
<evidence type="ECO:0000256" key="3">
    <source>
        <dbReference type="ARBA" id="ARBA00022692"/>
    </source>
</evidence>
<dbReference type="EMBL" id="CP158568">
    <property type="protein sequence ID" value="XBY44552.1"/>
    <property type="molecule type" value="Genomic_DNA"/>
</dbReference>
<feature type="transmembrane region" description="Helical" evidence="8">
    <location>
        <begin position="162"/>
        <end position="181"/>
    </location>
</feature>
<feature type="transmembrane region" description="Helical" evidence="8">
    <location>
        <begin position="406"/>
        <end position="425"/>
    </location>
</feature>
<feature type="transmembrane region" description="Helical" evidence="8">
    <location>
        <begin position="285"/>
        <end position="305"/>
    </location>
</feature>
<dbReference type="GO" id="GO:1902600">
    <property type="term" value="P:proton transmembrane transport"/>
    <property type="evidence" value="ECO:0007669"/>
    <property type="project" value="InterPro"/>
</dbReference>
<dbReference type="InterPro" id="IPR006153">
    <property type="entry name" value="Cation/H_exchanger_TM"/>
</dbReference>
<keyword evidence="2" id="KW-0813">Transport</keyword>
<feature type="transmembrane region" description="Helical" evidence="8">
    <location>
        <begin position="312"/>
        <end position="330"/>
    </location>
</feature>
<feature type="chain" id="PRO_5043661205" evidence="9">
    <location>
        <begin position="20"/>
        <end position="540"/>
    </location>
</feature>
<keyword evidence="5" id="KW-0406">Ion transport</keyword>
<evidence type="ECO:0000256" key="9">
    <source>
        <dbReference type="SAM" id="SignalP"/>
    </source>
</evidence>
<feature type="transmembrane region" description="Helical" evidence="8">
    <location>
        <begin position="193"/>
        <end position="213"/>
    </location>
</feature>
<reference evidence="11" key="1">
    <citation type="submission" date="2024-06" db="EMBL/GenBank/DDBJ databases">
        <title>Methylostella associata gen. nov., sp. nov., a novel Ancalomicrobiaceae-affiliated facultatively methylotrophic bacteria that feed on methanotrophs of the genus Methylococcus.</title>
        <authorList>
            <person name="Saltykova V."/>
            <person name="Danilova O.V."/>
            <person name="Oshkin I.Y."/>
            <person name="Belova S.E."/>
            <person name="Pimenov N.V."/>
            <person name="Dedysh S.N."/>
        </authorList>
    </citation>
    <scope>NUCLEOTIDE SEQUENCE</scope>
    <source>
        <strain evidence="11">S20</strain>
    </source>
</reference>
<keyword evidence="3 8" id="KW-0812">Transmembrane</keyword>
<feature type="compositionally biased region" description="Basic residues" evidence="7">
    <location>
        <begin position="531"/>
        <end position="540"/>
    </location>
</feature>
<dbReference type="AlphaFoldDB" id="A0AAU7XC40"/>
<evidence type="ECO:0000256" key="7">
    <source>
        <dbReference type="SAM" id="MobiDB-lite"/>
    </source>
</evidence>
<feature type="transmembrane region" description="Helical" evidence="8">
    <location>
        <begin position="95"/>
        <end position="111"/>
    </location>
</feature>
<feature type="domain" description="Cation/H+ exchanger transmembrane" evidence="10">
    <location>
        <begin position="43"/>
        <end position="430"/>
    </location>
</feature>
<gene>
    <name evidence="11" type="ORF">ABS361_21525</name>
</gene>
<dbReference type="PANTHER" id="PTHR32468">
    <property type="entry name" value="CATION/H + ANTIPORTER"/>
    <property type="match status" value="1"/>
</dbReference>
<evidence type="ECO:0000256" key="5">
    <source>
        <dbReference type="ARBA" id="ARBA00023065"/>
    </source>
</evidence>
<feature type="transmembrane region" description="Helical" evidence="8">
    <location>
        <begin position="123"/>
        <end position="142"/>
    </location>
</feature>
<organism evidence="11">
    <name type="scientific">Methyloraptor flagellatus</name>
    <dbReference type="NCBI Taxonomy" id="3162530"/>
    <lineage>
        <taxon>Bacteria</taxon>
        <taxon>Pseudomonadati</taxon>
        <taxon>Pseudomonadota</taxon>
        <taxon>Alphaproteobacteria</taxon>
        <taxon>Hyphomicrobiales</taxon>
        <taxon>Ancalomicrobiaceae</taxon>
        <taxon>Methyloraptor</taxon>
    </lineage>
</organism>
<dbReference type="InterPro" id="IPR050794">
    <property type="entry name" value="CPA2_transporter"/>
</dbReference>
<evidence type="ECO:0000313" key="11">
    <source>
        <dbReference type="EMBL" id="XBY44552.1"/>
    </source>
</evidence>
<keyword evidence="6 8" id="KW-0472">Membrane</keyword>
<feature type="transmembrane region" description="Helical" evidence="8">
    <location>
        <begin position="376"/>
        <end position="400"/>
    </location>
</feature>
<dbReference type="RefSeq" id="WP_407049645.1">
    <property type="nucleotide sequence ID" value="NZ_CP158568.1"/>
</dbReference>
<dbReference type="GO" id="GO:0015297">
    <property type="term" value="F:antiporter activity"/>
    <property type="evidence" value="ECO:0007669"/>
    <property type="project" value="InterPro"/>
</dbReference>
<evidence type="ECO:0000256" key="6">
    <source>
        <dbReference type="ARBA" id="ARBA00023136"/>
    </source>
</evidence>
<evidence type="ECO:0000256" key="2">
    <source>
        <dbReference type="ARBA" id="ARBA00022448"/>
    </source>
</evidence>
<keyword evidence="9" id="KW-0732">Signal</keyword>
<proteinExistence type="predicted"/>
<feature type="transmembrane region" description="Helical" evidence="8">
    <location>
        <begin position="261"/>
        <end position="279"/>
    </location>
</feature>
<comment type="subcellular location">
    <subcellularLocation>
        <location evidence="1">Membrane</location>
        <topology evidence="1">Multi-pass membrane protein</topology>
    </subcellularLocation>
</comment>
<keyword evidence="4 8" id="KW-1133">Transmembrane helix</keyword>
<feature type="transmembrane region" description="Helical" evidence="8">
    <location>
        <begin position="29"/>
        <end position="48"/>
    </location>
</feature>
<feature type="transmembrane region" description="Helical" evidence="8">
    <location>
        <begin position="342"/>
        <end position="364"/>
    </location>
</feature>
<evidence type="ECO:0000256" key="1">
    <source>
        <dbReference type="ARBA" id="ARBA00004141"/>
    </source>
</evidence>